<gene>
    <name evidence="11" type="ORF">HMPREF1541_05730</name>
</gene>
<feature type="transmembrane region" description="Helical" evidence="9">
    <location>
        <begin position="310"/>
        <end position="330"/>
    </location>
</feature>
<dbReference type="SUPFAM" id="SSF103473">
    <property type="entry name" value="MFS general substrate transporter"/>
    <property type="match status" value="1"/>
</dbReference>
<evidence type="ECO:0000256" key="1">
    <source>
        <dbReference type="ARBA" id="ARBA00004141"/>
    </source>
</evidence>
<dbReference type="InterPro" id="IPR005829">
    <property type="entry name" value="Sugar_transporter_CS"/>
</dbReference>
<dbReference type="RefSeq" id="XP_008718289.1">
    <property type="nucleotide sequence ID" value="XM_008720067.1"/>
</dbReference>
<dbReference type="PROSITE" id="PS00216">
    <property type="entry name" value="SUGAR_TRANSPORT_1"/>
    <property type="match status" value="1"/>
</dbReference>
<evidence type="ECO:0000256" key="9">
    <source>
        <dbReference type="SAM" id="Phobius"/>
    </source>
</evidence>
<evidence type="ECO:0000256" key="4">
    <source>
        <dbReference type="ARBA" id="ARBA00022692"/>
    </source>
</evidence>
<feature type="transmembrane region" description="Helical" evidence="9">
    <location>
        <begin position="149"/>
        <end position="168"/>
    </location>
</feature>
<dbReference type="NCBIfam" id="TIGR00879">
    <property type="entry name" value="SP"/>
    <property type="match status" value="1"/>
</dbReference>
<dbReference type="VEuPathDB" id="FungiDB:HMPREF1541_05730"/>
<dbReference type="Pfam" id="PF00083">
    <property type="entry name" value="Sugar_tr"/>
    <property type="match status" value="1"/>
</dbReference>
<comment type="subcellular location">
    <subcellularLocation>
        <location evidence="1">Membrane</location>
        <topology evidence="1">Multi-pass membrane protein</topology>
    </subcellularLocation>
</comment>
<evidence type="ECO:0000256" key="3">
    <source>
        <dbReference type="ARBA" id="ARBA00022448"/>
    </source>
</evidence>
<evidence type="ECO:0000256" key="6">
    <source>
        <dbReference type="ARBA" id="ARBA00023136"/>
    </source>
</evidence>
<keyword evidence="4 9" id="KW-0812">Transmembrane</keyword>
<accession>W2RUY0</accession>
<evidence type="ECO:0000313" key="12">
    <source>
        <dbReference type="Proteomes" id="UP000030752"/>
    </source>
</evidence>
<dbReference type="InParanoid" id="W2RUY0"/>
<feature type="transmembrane region" description="Helical" evidence="9">
    <location>
        <begin position="65"/>
        <end position="84"/>
    </location>
</feature>
<dbReference type="GeneID" id="19973069"/>
<feature type="transmembrane region" description="Helical" evidence="9">
    <location>
        <begin position="91"/>
        <end position="108"/>
    </location>
</feature>
<evidence type="ECO:0000256" key="8">
    <source>
        <dbReference type="SAM" id="MobiDB-lite"/>
    </source>
</evidence>
<dbReference type="PANTHER" id="PTHR48022">
    <property type="entry name" value="PLASTIDIC GLUCOSE TRANSPORTER 4"/>
    <property type="match status" value="1"/>
</dbReference>
<dbReference type="PRINTS" id="PR00171">
    <property type="entry name" value="SUGRTRNSPORT"/>
</dbReference>
<keyword evidence="3 7" id="KW-0813">Transport</keyword>
<feature type="transmembrane region" description="Helical" evidence="9">
    <location>
        <begin position="435"/>
        <end position="452"/>
    </location>
</feature>
<dbReference type="EMBL" id="KB822721">
    <property type="protein sequence ID" value="ETN39504.1"/>
    <property type="molecule type" value="Genomic_DNA"/>
</dbReference>
<dbReference type="InterPro" id="IPR050360">
    <property type="entry name" value="MFS_Sugar_Transporters"/>
</dbReference>
<dbReference type="Gene3D" id="1.20.1250.20">
    <property type="entry name" value="MFS general substrate transporter like domains"/>
    <property type="match status" value="1"/>
</dbReference>
<dbReference type="GO" id="GO:0016020">
    <property type="term" value="C:membrane"/>
    <property type="evidence" value="ECO:0007669"/>
    <property type="project" value="UniProtKB-SubCell"/>
</dbReference>
<dbReference type="PROSITE" id="PS50850">
    <property type="entry name" value="MFS"/>
    <property type="match status" value="1"/>
</dbReference>
<dbReference type="HOGENOM" id="CLU_001265_30_3_1"/>
<organism evidence="11 12">
    <name type="scientific">Cyphellophora europaea (strain CBS 101466)</name>
    <name type="common">Phialophora europaea</name>
    <dbReference type="NCBI Taxonomy" id="1220924"/>
    <lineage>
        <taxon>Eukaryota</taxon>
        <taxon>Fungi</taxon>
        <taxon>Dikarya</taxon>
        <taxon>Ascomycota</taxon>
        <taxon>Pezizomycotina</taxon>
        <taxon>Eurotiomycetes</taxon>
        <taxon>Chaetothyriomycetidae</taxon>
        <taxon>Chaetothyriales</taxon>
        <taxon>Cyphellophoraceae</taxon>
        <taxon>Cyphellophora</taxon>
    </lineage>
</organism>
<dbReference type="eggNOG" id="KOG0254">
    <property type="taxonomic scope" value="Eukaryota"/>
</dbReference>
<name>W2RUY0_CYPE1</name>
<comment type="similarity">
    <text evidence="2 7">Belongs to the major facilitator superfamily. Sugar transporter (TC 2.A.1.1) family.</text>
</comment>
<dbReference type="InterPro" id="IPR005828">
    <property type="entry name" value="MFS_sugar_transport-like"/>
</dbReference>
<dbReference type="InterPro" id="IPR036259">
    <property type="entry name" value="MFS_trans_sf"/>
</dbReference>
<dbReference type="OrthoDB" id="6612291at2759"/>
<dbReference type="FunFam" id="1.20.1250.20:FF:000134">
    <property type="entry name" value="MFS sugar transporter protein"/>
    <property type="match status" value="1"/>
</dbReference>
<feature type="transmembrane region" description="Helical" evidence="9">
    <location>
        <begin position="180"/>
        <end position="203"/>
    </location>
</feature>
<evidence type="ECO:0000259" key="10">
    <source>
        <dbReference type="PROSITE" id="PS50850"/>
    </source>
</evidence>
<feature type="transmembrane region" description="Helical" evidence="9">
    <location>
        <begin position="373"/>
        <end position="392"/>
    </location>
</feature>
<dbReference type="GO" id="GO:0005351">
    <property type="term" value="F:carbohydrate:proton symporter activity"/>
    <property type="evidence" value="ECO:0007669"/>
    <property type="project" value="TreeGrafter"/>
</dbReference>
<feature type="domain" description="Major facilitator superfamily (MFS) profile" evidence="10">
    <location>
        <begin position="21"/>
        <end position="458"/>
    </location>
</feature>
<evidence type="ECO:0000256" key="2">
    <source>
        <dbReference type="ARBA" id="ARBA00010992"/>
    </source>
</evidence>
<dbReference type="AlphaFoldDB" id="W2RUY0"/>
<keyword evidence="6 9" id="KW-0472">Membrane</keyword>
<feature type="transmembrane region" description="Helical" evidence="9">
    <location>
        <begin position="404"/>
        <end position="423"/>
    </location>
</feature>
<proteinExistence type="inferred from homology"/>
<feature type="transmembrane region" description="Helical" evidence="9">
    <location>
        <begin position="21"/>
        <end position="45"/>
    </location>
</feature>
<dbReference type="Proteomes" id="UP000030752">
    <property type="component" value="Unassembled WGS sequence"/>
</dbReference>
<feature type="compositionally biased region" description="Basic and acidic residues" evidence="8">
    <location>
        <begin position="485"/>
        <end position="494"/>
    </location>
</feature>
<reference evidence="11 12" key="1">
    <citation type="submission" date="2013-03" db="EMBL/GenBank/DDBJ databases">
        <title>The Genome Sequence of Phialophora europaea CBS 101466.</title>
        <authorList>
            <consortium name="The Broad Institute Genomics Platform"/>
            <person name="Cuomo C."/>
            <person name="de Hoog S."/>
            <person name="Gorbushina A."/>
            <person name="Walker B."/>
            <person name="Young S.K."/>
            <person name="Zeng Q."/>
            <person name="Gargeya S."/>
            <person name="Fitzgerald M."/>
            <person name="Haas B."/>
            <person name="Abouelleil A."/>
            <person name="Allen A.W."/>
            <person name="Alvarado L."/>
            <person name="Arachchi H.M."/>
            <person name="Berlin A.M."/>
            <person name="Chapman S.B."/>
            <person name="Gainer-Dewar J."/>
            <person name="Goldberg J."/>
            <person name="Griggs A."/>
            <person name="Gujja S."/>
            <person name="Hansen M."/>
            <person name="Howarth C."/>
            <person name="Imamovic A."/>
            <person name="Ireland A."/>
            <person name="Larimer J."/>
            <person name="McCowan C."/>
            <person name="Murphy C."/>
            <person name="Pearson M."/>
            <person name="Poon T.W."/>
            <person name="Priest M."/>
            <person name="Roberts A."/>
            <person name="Saif S."/>
            <person name="Shea T."/>
            <person name="Sisk P."/>
            <person name="Sykes S."/>
            <person name="Wortman J."/>
            <person name="Nusbaum C."/>
            <person name="Birren B."/>
        </authorList>
    </citation>
    <scope>NUCLEOTIDE SEQUENCE [LARGE SCALE GENOMIC DNA]</scope>
    <source>
        <strain evidence="11 12">CBS 101466</strain>
    </source>
</reference>
<evidence type="ECO:0000256" key="7">
    <source>
        <dbReference type="RuleBase" id="RU003346"/>
    </source>
</evidence>
<keyword evidence="5 9" id="KW-1133">Transmembrane helix</keyword>
<feature type="region of interest" description="Disordered" evidence="8">
    <location>
        <begin position="485"/>
        <end position="520"/>
    </location>
</feature>
<feature type="transmembrane region" description="Helical" evidence="9">
    <location>
        <begin position="342"/>
        <end position="361"/>
    </location>
</feature>
<feature type="compositionally biased region" description="Basic and acidic residues" evidence="8">
    <location>
        <begin position="502"/>
        <end position="520"/>
    </location>
</feature>
<sequence length="520" mass="57763">MGNFNRGYGSGLQGKKLQAGITLCSAFAFTLFGYDQGVLGGLIALPNFLESNRMDPEDADEQGTIVAIYDVGCFTGCLIMAFIGQKLGRRMYIFIGGLLIILGGSLQAGANGTAYLYAGRIIGGVGMGFNSTMVPIWVAETSKAGSRGALIATQLTVVILGVTIAYWFDYGMIRNYTGSIVWRLPIAFQVVYVLLCFSMIFFLPESPRYLYAAGHIEDADDVMARIYTVPVDGSEVARHRQDVMGALETEKEYKFNWKTLFYDSSPLNVTWRLWLGVLVQFFQQMDGNNMVSYYATYLFINSLGYSQSKAALTAGGVTLVFFGGTATTIYTVERLGRRAVMLYGAMLCSLFMILFTIGLAVNTDASLQMSVASIFLFEFFFGASWCPLPWVYVPEIAPLHVRHIGTSMGVFTQWFVTFIVVKFGPMGIQQAGWKFYLLFCVFNVLAVVFVWFCVKETQGLTLEEIDVLFAKKEYKPLLEAKLRENARRDQKRSMDGAQGHPAVDEKRVDTEHREDSGTSA</sequence>
<dbReference type="PANTHER" id="PTHR48022:SF28">
    <property type="entry name" value="MAJOR FACILITATOR SUPERFAMILY (MFS) PROFILE DOMAIN-CONTAINING PROTEIN-RELATED"/>
    <property type="match status" value="1"/>
</dbReference>
<evidence type="ECO:0000313" key="11">
    <source>
        <dbReference type="EMBL" id="ETN39504.1"/>
    </source>
</evidence>
<dbReference type="InterPro" id="IPR020846">
    <property type="entry name" value="MFS_dom"/>
</dbReference>
<keyword evidence="12" id="KW-1185">Reference proteome</keyword>
<evidence type="ECO:0000256" key="5">
    <source>
        <dbReference type="ARBA" id="ARBA00022989"/>
    </source>
</evidence>
<protein>
    <recommendedName>
        <fullName evidence="10">Major facilitator superfamily (MFS) profile domain-containing protein</fullName>
    </recommendedName>
</protein>
<dbReference type="InterPro" id="IPR003663">
    <property type="entry name" value="Sugar/inositol_transpt"/>
</dbReference>